<keyword evidence="2" id="KW-1185">Reference proteome</keyword>
<evidence type="ECO:0000313" key="2">
    <source>
        <dbReference type="Proteomes" id="UP000244225"/>
    </source>
</evidence>
<name>A0A2T5YPP1_9BACT</name>
<dbReference type="Proteomes" id="UP000244225">
    <property type="component" value="Unassembled WGS sequence"/>
</dbReference>
<proteinExistence type="predicted"/>
<gene>
    <name evidence="1" type="ORF">C8N40_102241</name>
</gene>
<sequence length="49" mass="5625">MHMLVWSYNGPEAMFGKSIKTEYLLLYAYLCYKAPGLPYYKRIAAATDA</sequence>
<organism evidence="1 2">
    <name type="scientific">Pontibacter mucosus</name>
    <dbReference type="NCBI Taxonomy" id="1649266"/>
    <lineage>
        <taxon>Bacteria</taxon>
        <taxon>Pseudomonadati</taxon>
        <taxon>Bacteroidota</taxon>
        <taxon>Cytophagia</taxon>
        <taxon>Cytophagales</taxon>
        <taxon>Hymenobacteraceae</taxon>
        <taxon>Pontibacter</taxon>
    </lineage>
</organism>
<reference evidence="1 2" key="1">
    <citation type="submission" date="2018-04" db="EMBL/GenBank/DDBJ databases">
        <title>Genomic Encyclopedia of Archaeal and Bacterial Type Strains, Phase II (KMG-II): from individual species to whole genera.</title>
        <authorList>
            <person name="Goeker M."/>
        </authorList>
    </citation>
    <scope>NUCLEOTIDE SEQUENCE [LARGE SCALE GENOMIC DNA]</scope>
    <source>
        <strain evidence="1 2">DSM 100162</strain>
    </source>
</reference>
<dbReference type="AlphaFoldDB" id="A0A2T5YPP1"/>
<comment type="caution">
    <text evidence="1">The sequence shown here is derived from an EMBL/GenBank/DDBJ whole genome shotgun (WGS) entry which is preliminary data.</text>
</comment>
<evidence type="ECO:0000313" key="1">
    <source>
        <dbReference type="EMBL" id="PTX21266.1"/>
    </source>
</evidence>
<dbReference type="EMBL" id="QBKI01000002">
    <property type="protein sequence ID" value="PTX21266.1"/>
    <property type="molecule type" value="Genomic_DNA"/>
</dbReference>
<protein>
    <submittedName>
        <fullName evidence="1">Uncharacterized protein</fullName>
    </submittedName>
</protein>
<accession>A0A2T5YPP1</accession>